<dbReference type="PANTHER" id="PTHR42852">
    <property type="entry name" value="THIOL:DISULFIDE INTERCHANGE PROTEIN DSBE"/>
    <property type="match status" value="1"/>
</dbReference>
<dbReference type="InterPro" id="IPR050553">
    <property type="entry name" value="Thioredoxin_ResA/DsbE_sf"/>
</dbReference>
<dbReference type="STRING" id="687842.ASU31_26155"/>
<comment type="caution">
    <text evidence="7">The sequence shown here is derived from an EMBL/GenBank/DDBJ whole genome shotgun (WGS) entry which is preliminary data.</text>
</comment>
<dbReference type="InterPro" id="IPR025380">
    <property type="entry name" value="DUF4369"/>
</dbReference>
<dbReference type="CDD" id="cd02966">
    <property type="entry name" value="TlpA_like_family"/>
    <property type="match status" value="1"/>
</dbReference>
<feature type="chain" id="PRO_5006665076" description="Thioredoxin domain-containing protein" evidence="5">
    <location>
        <begin position="21"/>
        <end position="370"/>
    </location>
</feature>
<dbReference type="InterPro" id="IPR012336">
    <property type="entry name" value="Thioredoxin-like_fold"/>
</dbReference>
<feature type="signal peptide" evidence="5">
    <location>
        <begin position="1"/>
        <end position="20"/>
    </location>
</feature>
<evidence type="ECO:0000256" key="5">
    <source>
        <dbReference type="SAM" id="SignalP"/>
    </source>
</evidence>
<evidence type="ECO:0000256" key="4">
    <source>
        <dbReference type="ARBA" id="ARBA00023284"/>
    </source>
</evidence>
<evidence type="ECO:0000313" key="8">
    <source>
        <dbReference type="Proteomes" id="UP000051950"/>
    </source>
</evidence>
<dbReference type="Pfam" id="PF13905">
    <property type="entry name" value="Thioredoxin_8"/>
    <property type="match status" value="1"/>
</dbReference>
<keyword evidence="8" id="KW-1185">Reference proteome</keyword>
<dbReference type="EMBL" id="LMZQ01000059">
    <property type="protein sequence ID" value="KRT13133.1"/>
    <property type="molecule type" value="Genomic_DNA"/>
</dbReference>
<keyword evidence="2" id="KW-0201">Cytochrome c-type biogenesis</keyword>
<name>A0A0T5VH20_9SPHI</name>
<proteinExistence type="predicted"/>
<evidence type="ECO:0000256" key="3">
    <source>
        <dbReference type="ARBA" id="ARBA00023157"/>
    </source>
</evidence>
<evidence type="ECO:0000313" key="7">
    <source>
        <dbReference type="EMBL" id="KRT13133.1"/>
    </source>
</evidence>
<dbReference type="PROSITE" id="PS51352">
    <property type="entry name" value="THIOREDOXIN_2"/>
    <property type="match status" value="1"/>
</dbReference>
<dbReference type="OrthoDB" id="979391at2"/>
<organism evidence="7 8">
    <name type="scientific">Pedobacter ginsenosidimutans</name>
    <dbReference type="NCBI Taxonomy" id="687842"/>
    <lineage>
        <taxon>Bacteria</taxon>
        <taxon>Pseudomonadati</taxon>
        <taxon>Bacteroidota</taxon>
        <taxon>Sphingobacteriia</taxon>
        <taxon>Sphingobacteriales</taxon>
        <taxon>Sphingobacteriaceae</taxon>
        <taxon>Pedobacter</taxon>
    </lineage>
</organism>
<dbReference type="GO" id="GO:0030313">
    <property type="term" value="C:cell envelope"/>
    <property type="evidence" value="ECO:0007669"/>
    <property type="project" value="UniProtKB-SubCell"/>
</dbReference>
<dbReference type="RefSeq" id="WP_057935182.1">
    <property type="nucleotide sequence ID" value="NZ_LMZQ01000059.1"/>
</dbReference>
<accession>A0A0T5VH20</accession>
<dbReference type="GO" id="GO:0017004">
    <property type="term" value="P:cytochrome complex assembly"/>
    <property type="evidence" value="ECO:0007669"/>
    <property type="project" value="UniProtKB-KW"/>
</dbReference>
<reference evidence="7 8" key="1">
    <citation type="submission" date="2015-11" db="EMBL/GenBank/DDBJ databases">
        <title>Sequence of Pedobacter ginsenosidimutans.</title>
        <authorList>
            <person name="Carson E."/>
            <person name="Keyser V."/>
            <person name="Newman J."/>
            <person name="Miller J."/>
        </authorList>
    </citation>
    <scope>NUCLEOTIDE SEQUENCE [LARGE SCALE GENOMIC DNA]</scope>
    <source>
        <strain evidence="7 8">KACC 14530</strain>
    </source>
</reference>
<evidence type="ECO:0000256" key="1">
    <source>
        <dbReference type="ARBA" id="ARBA00004196"/>
    </source>
</evidence>
<dbReference type="PANTHER" id="PTHR42852:SF6">
    <property type="entry name" value="THIOL:DISULFIDE INTERCHANGE PROTEIN DSBE"/>
    <property type="match status" value="1"/>
</dbReference>
<keyword evidence="5" id="KW-0732">Signal</keyword>
<evidence type="ECO:0000259" key="6">
    <source>
        <dbReference type="PROSITE" id="PS51352"/>
    </source>
</evidence>
<keyword evidence="4" id="KW-0676">Redox-active center</keyword>
<dbReference type="InterPro" id="IPR036249">
    <property type="entry name" value="Thioredoxin-like_sf"/>
</dbReference>
<comment type="subcellular location">
    <subcellularLocation>
        <location evidence="1">Cell envelope</location>
    </subcellularLocation>
</comment>
<keyword evidence="3" id="KW-1015">Disulfide bond</keyword>
<dbReference type="SUPFAM" id="SSF52833">
    <property type="entry name" value="Thioredoxin-like"/>
    <property type="match status" value="1"/>
</dbReference>
<protein>
    <recommendedName>
        <fullName evidence="6">Thioredoxin domain-containing protein</fullName>
    </recommendedName>
</protein>
<dbReference type="Pfam" id="PF14289">
    <property type="entry name" value="DUF4369"/>
    <property type="match status" value="1"/>
</dbReference>
<sequence length="370" mass="41953">MKNAFLLLFLGVFINAKSLAQQYVINAQITGFKDGTKFYLNDVTLDTNIDSAVITNDFLSFKGKLRAEPQSLWVTTNAGQKFYYFTLLMGNERINVKGDIKDFPFDLRITGSKTQDMHNKMIALTKEGYKKRSKLVEEYQALTGDSAKLKGKAIWKVIARLDSLDMLTRMDFVKQNLNSYEALDALFYLKRDFSKDTISKFYNALNSTFKNTSYAKRIKTFLTVGDALEVGDVYADFDGFDRDGKRHTLSEIKGKYVLLDFSSTYCGPCIESVPELKKISQAYLQELAIVSFSGDAGKETWLKGVNRDQPQWLSLWDGKGFYGETTIKYGITGYPTFVLIDPKGKIVSKWSGYYNGAVLKEVQNQLAKNK</sequence>
<dbReference type="InterPro" id="IPR013766">
    <property type="entry name" value="Thioredoxin_domain"/>
</dbReference>
<evidence type="ECO:0000256" key="2">
    <source>
        <dbReference type="ARBA" id="ARBA00022748"/>
    </source>
</evidence>
<dbReference type="AlphaFoldDB" id="A0A0T5VH20"/>
<dbReference type="Proteomes" id="UP000051950">
    <property type="component" value="Unassembled WGS sequence"/>
</dbReference>
<gene>
    <name evidence="7" type="ORF">ASU31_26155</name>
</gene>
<feature type="domain" description="Thioredoxin" evidence="6">
    <location>
        <begin position="228"/>
        <end position="368"/>
    </location>
</feature>
<dbReference type="Gene3D" id="3.40.30.10">
    <property type="entry name" value="Glutaredoxin"/>
    <property type="match status" value="1"/>
</dbReference>